<dbReference type="PROSITE" id="PS51918">
    <property type="entry name" value="RADICAL_SAM"/>
    <property type="match status" value="1"/>
</dbReference>
<dbReference type="SMART" id="SM00729">
    <property type="entry name" value="Elp3"/>
    <property type="match status" value="1"/>
</dbReference>
<dbReference type="PANTHER" id="PTHR13932">
    <property type="entry name" value="COPROPORPHYRINIGEN III OXIDASE"/>
    <property type="match status" value="1"/>
</dbReference>
<gene>
    <name evidence="4" type="ORF">DYE49_03695</name>
</gene>
<dbReference type="NCBIfam" id="TIGR00539">
    <property type="entry name" value="hemN_rel"/>
    <property type="match status" value="1"/>
</dbReference>
<dbReference type="PANTHER" id="PTHR13932:SF5">
    <property type="entry name" value="RADICAL S-ADENOSYL METHIONINE DOMAIN-CONTAINING PROTEIN 1, MITOCHONDRIAL"/>
    <property type="match status" value="1"/>
</dbReference>
<evidence type="ECO:0000256" key="1">
    <source>
        <dbReference type="ARBA" id="ARBA00006100"/>
    </source>
</evidence>
<dbReference type="InterPro" id="IPR058240">
    <property type="entry name" value="rSAM_sf"/>
</dbReference>
<keyword evidence="2" id="KW-0004">4Fe-4S</keyword>
<dbReference type="SFLD" id="SFLDS00029">
    <property type="entry name" value="Radical_SAM"/>
    <property type="match status" value="1"/>
</dbReference>
<dbReference type="GO" id="GO:0005737">
    <property type="term" value="C:cytoplasm"/>
    <property type="evidence" value="ECO:0007669"/>
    <property type="project" value="UniProtKB-SubCell"/>
</dbReference>
<keyword evidence="2" id="KW-0963">Cytoplasm</keyword>
<keyword evidence="2" id="KW-0479">Metal-binding</keyword>
<sequence>MVKSLYIHIPFCEKICAYCDFAKVMNGTFSHIGYLKILLQEIKDKNIPEDSLKTIYIGGGTPSCLTLSELDLLLGYLNKHFPSVEEFTLEANPESLSREKIILCQKYGVNRISLGAQSSNDKILKTLNRNHRNEDLIRCCHDLHELNFDNFNLDFIYGLPGMSKEDLENDIKLSLSLKSKHLSYYSLQIEKGTLLYNKHIMPTDDEVLREMYDYLLEKLHEAGYERYEVSNFALPGYESKHNLTYWHDENYYAAGLSASGYVENTRYTNTLSMTKYMKGKFDPVTERITPEGEEFEFLMLNLRLVSGFSLDTFSTRFHKDFLTSYQKEINRVKDYVEIKNGYFAIKKEYLYTMDQILLELLKEI</sequence>
<dbReference type="GO" id="GO:0046872">
    <property type="term" value="F:metal ion binding"/>
    <property type="evidence" value="ECO:0007669"/>
    <property type="project" value="UniProtKB-UniRule"/>
</dbReference>
<keyword evidence="2" id="KW-0411">Iron-sulfur</keyword>
<comment type="similarity">
    <text evidence="1">Belongs to the anaerobic coproporphyrinogen-III oxidase family. HemW subfamily.</text>
</comment>
<reference evidence="4 5" key="1">
    <citation type="submission" date="2018-08" db="EMBL/GenBank/DDBJ databases">
        <title>The first complete genome of Treponema rectale (CHPAT), a commensal spirochete of the bovine rectum.</title>
        <authorList>
            <person name="Staton G.J."/>
            <person name="Clegg S.R."/>
            <person name="Carter S.D."/>
            <person name="Radford A.D."/>
            <person name="Darby A."/>
            <person name="Hall N."/>
            <person name="Birtles R.J."/>
            <person name="Evans N.J."/>
        </authorList>
    </citation>
    <scope>NUCLEOTIDE SEQUENCE [LARGE SCALE GENOMIC DNA]</scope>
    <source>
        <strain evidence="4 5">CHPA</strain>
    </source>
</reference>
<dbReference type="InterPro" id="IPR034505">
    <property type="entry name" value="Coproporphyrinogen-III_oxidase"/>
</dbReference>
<dbReference type="EMBL" id="CP031517">
    <property type="protein sequence ID" value="QOS39608.1"/>
    <property type="molecule type" value="Genomic_DNA"/>
</dbReference>
<dbReference type="Gene3D" id="3.80.30.20">
    <property type="entry name" value="tm_1862 like domain"/>
    <property type="match status" value="1"/>
</dbReference>
<comment type="function">
    <text evidence="2">Probably acts as a heme chaperone, transferring heme to an unknown acceptor. Binds one molecule of heme per monomer, possibly covalently. Binds 1 [4Fe-4S] cluster. The cluster is coordinated with 3 cysteines and an exchangeable S-adenosyl-L-methionine.</text>
</comment>
<dbReference type="InterPro" id="IPR007197">
    <property type="entry name" value="rSAM"/>
</dbReference>
<protein>
    <recommendedName>
        <fullName evidence="2">Heme chaperone HemW</fullName>
    </recommendedName>
</protein>
<proteinExistence type="inferred from homology"/>
<name>A0A7M1XL59_9SPIR</name>
<comment type="subcellular location">
    <subcellularLocation>
        <location evidence="2">Cytoplasm</location>
    </subcellularLocation>
</comment>
<dbReference type="Proteomes" id="UP000593591">
    <property type="component" value="Chromosome"/>
</dbReference>
<dbReference type="GO" id="GO:0051539">
    <property type="term" value="F:4 iron, 4 sulfur cluster binding"/>
    <property type="evidence" value="ECO:0007669"/>
    <property type="project" value="UniProtKB-UniRule"/>
</dbReference>
<dbReference type="InterPro" id="IPR006638">
    <property type="entry name" value="Elp3/MiaA/NifB-like_rSAM"/>
</dbReference>
<keyword evidence="2" id="KW-0408">Iron</keyword>
<keyword evidence="2" id="KW-0143">Chaperone</keyword>
<evidence type="ECO:0000313" key="5">
    <source>
        <dbReference type="Proteomes" id="UP000593591"/>
    </source>
</evidence>
<dbReference type="GO" id="GO:0006779">
    <property type="term" value="P:porphyrin-containing compound biosynthetic process"/>
    <property type="evidence" value="ECO:0007669"/>
    <property type="project" value="InterPro"/>
</dbReference>
<dbReference type="InterPro" id="IPR004559">
    <property type="entry name" value="HemW-like"/>
</dbReference>
<dbReference type="SFLD" id="SFLDG01065">
    <property type="entry name" value="anaerobic_coproporphyrinogen-I"/>
    <property type="match status" value="1"/>
</dbReference>
<evidence type="ECO:0000259" key="3">
    <source>
        <dbReference type="PROSITE" id="PS51918"/>
    </source>
</evidence>
<accession>A0A7M1XL59</accession>
<evidence type="ECO:0000313" key="4">
    <source>
        <dbReference type="EMBL" id="QOS39608.1"/>
    </source>
</evidence>
<organism evidence="4 5">
    <name type="scientific">Treponema rectale</name>
    <dbReference type="NCBI Taxonomy" id="744512"/>
    <lineage>
        <taxon>Bacteria</taxon>
        <taxon>Pseudomonadati</taxon>
        <taxon>Spirochaetota</taxon>
        <taxon>Spirochaetia</taxon>
        <taxon>Spirochaetales</taxon>
        <taxon>Treponemataceae</taxon>
        <taxon>Treponema</taxon>
    </lineage>
</organism>
<keyword evidence="2" id="KW-0949">S-adenosyl-L-methionine</keyword>
<dbReference type="KEGG" id="trc:DYE49_03695"/>
<dbReference type="Pfam" id="PF06969">
    <property type="entry name" value="HemN_C"/>
    <property type="match status" value="1"/>
</dbReference>
<feature type="domain" description="Radical SAM core" evidence="3">
    <location>
        <begin position="1"/>
        <end position="225"/>
    </location>
</feature>
<keyword evidence="2" id="KW-0349">Heme</keyword>
<evidence type="ECO:0000256" key="2">
    <source>
        <dbReference type="RuleBase" id="RU364116"/>
    </source>
</evidence>
<dbReference type="SUPFAM" id="SSF102114">
    <property type="entry name" value="Radical SAM enzymes"/>
    <property type="match status" value="1"/>
</dbReference>
<dbReference type="Pfam" id="PF04055">
    <property type="entry name" value="Radical_SAM"/>
    <property type="match status" value="1"/>
</dbReference>
<dbReference type="SFLD" id="SFLDF00562">
    <property type="entry name" value="HemN-like__clustered_with_heat"/>
    <property type="match status" value="1"/>
</dbReference>
<dbReference type="InterPro" id="IPR010723">
    <property type="entry name" value="HemN_C"/>
</dbReference>
<dbReference type="AlphaFoldDB" id="A0A7M1XL59"/>
<dbReference type="GO" id="GO:0004109">
    <property type="term" value="F:coproporphyrinogen oxidase activity"/>
    <property type="evidence" value="ECO:0007669"/>
    <property type="project" value="InterPro"/>
</dbReference>
<dbReference type="InterPro" id="IPR023404">
    <property type="entry name" value="rSAM_horseshoe"/>
</dbReference>